<evidence type="ECO:0008006" key="4">
    <source>
        <dbReference type="Google" id="ProtNLM"/>
    </source>
</evidence>
<name>A0AAQ4F9L4_AMBAM</name>
<dbReference type="Gene3D" id="3.80.10.10">
    <property type="entry name" value="Ribonuclease Inhibitor"/>
    <property type="match status" value="2"/>
</dbReference>
<keyword evidence="1" id="KW-0677">Repeat</keyword>
<accession>A0AAQ4F9L4</accession>
<comment type="caution">
    <text evidence="2">The sequence shown here is derived from an EMBL/GenBank/DDBJ whole genome shotgun (WGS) entry which is preliminary data.</text>
</comment>
<reference evidence="2 3" key="1">
    <citation type="journal article" date="2023" name="Arcadia Sci">
        <title>De novo assembly of a long-read Amblyomma americanum tick genome.</title>
        <authorList>
            <person name="Chou S."/>
            <person name="Poskanzer K.E."/>
            <person name="Rollins M."/>
            <person name="Thuy-Boun P.S."/>
        </authorList>
    </citation>
    <scope>NUCLEOTIDE SEQUENCE [LARGE SCALE GENOMIC DNA]</scope>
    <source>
        <strain evidence="2">F_SG_1</strain>
        <tissue evidence="2">Salivary glands</tissue>
    </source>
</reference>
<dbReference type="PANTHER" id="PTHR24111:SF0">
    <property type="entry name" value="LEUCINE-RICH REPEAT-CONTAINING PROTEIN"/>
    <property type="match status" value="1"/>
</dbReference>
<gene>
    <name evidence="2" type="ORF">V5799_009885</name>
</gene>
<dbReference type="PANTHER" id="PTHR24111">
    <property type="entry name" value="LEUCINE-RICH REPEAT-CONTAINING PROTEIN 34"/>
    <property type="match status" value="1"/>
</dbReference>
<dbReference type="InterPro" id="IPR052201">
    <property type="entry name" value="LRR-containing_regulator"/>
</dbReference>
<dbReference type="SUPFAM" id="SSF52047">
    <property type="entry name" value="RNI-like"/>
    <property type="match status" value="2"/>
</dbReference>
<protein>
    <recommendedName>
        <fullName evidence="4">Ran gtpase-activating protein</fullName>
    </recommendedName>
</protein>
<dbReference type="Proteomes" id="UP001321473">
    <property type="component" value="Unassembled WGS sequence"/>
</dbReference>
<dbReference type="InterPro" id="IPR032675">
    <property type="entry name" value="LRR_dom_sf"/>
</dbReference>
<proteinExistence type="predicted"/>
<organism evidence="2 3">
    <name type="scientific">Amblyomma americanum</name>
    <name type="common">Lone star tick</name>
    <dbReference type="NCBI Taxonomy" id="6943"/>
    <lineage>
        <taxon>Eukaryota</taxon>
        <taxon>Metazoa</taxon>
        <taxon>Ecdysozoa</taxon>
        <taxon>Arthropoda</taxon>
        <taxon>Chelicerata</taxon>
        <taxon>Arachnida</taxon>
        <taxon>Acari</taxon>
        <taxon>Parasitiformes</taxon>
        <taxon>Ixodida</taxon>
        <taxon>Ixodoidea</taxon>
        <taxon>Ixodidae</taxon>
        <taxon>Amblyomminae</taxon>
        <taxon>Amblyomma</taxon>
    </lineage>
</organism>
<evidence type="ECO:0000256" key="1">
    <source>
        <dbReference type="ARBA" id="ARBA00022737"/>
    </source>
</evidence>
<sequence>MADTVSVTTENWKGQLNFESTCKSSGPLDRCGLISELHSWNRVLYGLDHELAETRPGKLSLRYVPHDPVVKCGTNVTSMHSEAAFLISWLVEHHSCIDELGITSTVTTAANSLPLRLRRPPGKDIRFLEITLCTSDDPGFYLVKEDVDALRGIERIHINDYDSALESSAVTLLRNNSSSLRSVQLSYTNLTGDIMGALKRLEKCESLTVLYCTRDAEDPFSESETITSILRNVAALKTFTFAGDHDEEWNFSAISEALKTSAALTALDLTADAVGESSSPREFFAALENNTSVRKLRLEVDTIDVSSGKALASTLCRNTCLVDLNLAGYVEEDCWSYLAEALSQNTTLEILDVSKAELEVCGALSLCEGIRTNKTLKKLALPGFPASDAERRALAEKLEHGDGYRRVLLSFLDECDLLALSTRLTCLTTCPEELPDTDFCSLSETTLKIFLNALNSSNHVKAFTVSIEENPQSKIKLLCDMLVANKSIDNLKIAIMKDNGQITRPLLKAIETNGRISQLRLSICAAEMGAASAVSDFIACNRTVTTLTLWMGGLNRDDLVEELSRGMVINRTIVQHGGAAWDGMSYPIFEALQRNRVALNRAADFVLGIRDCRCAEAFQLFSKTARLVELVTKTSGQNEREVKQAIASAEKFLREDIFDMKDLSTVLRCGALS</sequence>
<evidence type="ECO:0000313" key="3">
    <source>
        <dbReference type="Proteomes" id="UP001321473"/>
    </source>
</evidence>
<evidence type="ECO:0000313" key="2">
    <source>
        <dbReference type="EMBL" id="KAK8783746.1"/>
    </source>
</evidence>
<keyword evidence="3" id="KW-1185">Reference proteome</keyword>
<dbReference type="AlphaFoldDB" id="A0AAQ4F9L4"/>
<dbReference type="EMBL" id="JARKHS020005232">
    <property type="protein sequence ID" value="KAK8783746.1"/>
    <property type="molecule type" value="Genomic_DNA"/>
</dbReference>